<reference evidence="1 2" key="1">
    <citation type="submission" date="2018-08" db="EMBL/GenBank/DDBJ databases">
        <title>Complete genome sequencing of Blastochloris tepida GI.</title>
        <authorList>
            <person name="Tsukatani Y."/>
            <person name="Mori H."/>
        </authorList>
    </citation>
    <scope>NUCLEOTIDE SEQUENCE [LARGE SCALE GENOMIC DNA]</scope>
    <source>
        <strain evidence="1 2">GI</strain>
    </source>
</reference>
<dbReference type="KEGG" id="blag:BLTE_21830"/>
<organism evidence="1 2">
    <name type="scientific">Blastochloris tepida</name>
    <dbReference type="NCBI Taxonomy" id="2233851"/>
    <lineage>
        <taxon>Bacteria</taxon>
        <taxon>Pseudomonadati</taxon>
        <taxon>Pseudomonadota</taxon>
        <taxon>Alphaproteobacteria</taxon>
        <taxon>Hyphomicrobiales</taxon>
        <taxon>Blastochloridaceae</taxon>
        <taxon>Blastochloris</taxon>
    </lineage>
</organism>
<protein>
    <submittedName>
        <fullName evidence="1">Uncharacterized protein</fullName>
    </submittedName>
</protein>
<evidence type="ECO:0000313" key="2">
    <source>
        <dbReference type="Proteomes" id="UP000266934"/>
    </source>
</evidence>
<dbReference type="AlphaFoldDB" id="A0A348G1R5"/>
<proteinExistence type="predicted"/>
<keyword evidence="2" id="KW-1185">Reference proteome</keyword>
<name>A0A348G1R5_9HYPH</name>
<evidence type="ECO:0000313" key="1">
    <source>
        <dbReference type="EMBL" id="BBF93498.1"/>
    </source>
</evidence>
<dbReference type="OrthoDB" id="7961527at2"/>
<dbReference type="EMBL" id="AP018907">
    <property type="protein sequence ID" value="BBF93498.1"/>
    <property type="molecule type" value="Genomic_DNA"/>
</dbReference>
<gene>
    <name evidence="1" type="ORF">BLTE_21830</name>
</gene>
<dbReference type="Proteomes" id="UP000266934">
    <property type="component" value="Chromosome"/>
</dbReference>
<dbReference type="RefSeq" id="WP_126400372.1">
    <property type="nucleotide sequence ID" value="NZ_AP018907.1"/>
</dbReference>
<sequence length="83" mass="9130">MVEPDNLVLSPLREIRADMTGMRGEMAAGFRAVEARIAALDIKIDNVKQAAFGESVLGRYAAAEVEERLAEIERRLAALETRS</sequence>
<accession>A0A348G1R5</accession>